<evidence type="ECO:0000313" key="4">
    <source>
        <dbReference type="EMBL" id="CAF0964575.1"/>
    </source>
</evidence>
<feature type="region of interest" description="Disordered" evidence="2">
    <location>
        <begin position="93"/>
        <end position="266"/>
    </location>
</feature>
<feature type="compositionally biased region" description="Low complexity" evidence="2">
    <location>
        <begin position="313"/>
        <end position="347"/>
    </location>
</feature>
<evidence type="ECO:0000256" key="1">
    <source>
        <dbReference type="ARBA" id="ARBA00007945"/>
    </source>
</evidence>
<sequence>MISTMYSQQQMAPMPQQQKPTIQKLLDDNSQLISLILDLQSKGRQMESIEYQRTLHRNLTYLTQFDVTQTHHPNSLPPPDAFIQTQQTMMGNNMMQPNQMGVPTSTPEQMYRAQTNSPAPSNVPSSTLNKSPHGSSSSNSAGGLYPPSNTSTTNSSMPPSLQQQRSPAGSIPSPSPSGPITSSISPQNPVMNKAPTPQPTSSHLSSMSQQQQQPRPYLPSQPMMQQQQGRVMNGTPMDHSSTGQTQSSYIQGQQSYIPQQQQQQHAYTLQQNGYGHHPNGGMPQQHYSMYHQQQNPGMSVPSNQIAKPNSPLNNQQQSIIQAPSSPKPSSSSSPSQATNTQNLVSNQQQQQMAYNNYAGQQQMYHPQQTYHMQQQQQQWQNQPPRMMMQPQYTPYQQGQYQQTPPQT</sequence>
<proteinExistence type="inferred from homology"/>
<feature type="compositionally biased region" description="Polar residues" evidence="2">
    <location>
        <begin position="102"/>
        <end position="130"/>
    </location>
</feature>
<evidence type="ECO:0000313" key="5">
    <source>
        <dbReference type="EMBL" id="CAF1116245.1"/>
    </source>
</evidence>
<dbReference type="AlphaFoldDB" id="A0A814E0Z1"/>
<reference evidence="4" key="1">
    <citation type="submission" date="2021-02" db="EMBL/GenBank/DDBJ databases">
        <authorList>
            <person name="Nowell W R."/>
        </authorList>
    </citation>
    <scope>NUCLEOTIDE SEQUENCE</scope>
</reference>
<evidence type="ECO:0000313" key="7">
    <source>
        <dbReference type="Proteomes" id="UP000663870"/>
    </source>
</evidence>
<accession>A0A814E0Z1</accession>
<feature type="compositionally biased region" description="Low complexity" evidence="2">
    <location>
        <begin position="8"/>
        <end position="18"/>
    </location>
</feature>
<evidence type="ECO:0000313" key="6">
    <source>
        <dbReference type="Proteomes" id="UP000663854"/>
    </source>
</evidence>
<comment type="caution">
    <text evidence="4">The sequence shown here is derived from an EMBL/GenBank/DDBJ whole genome shotgun (WGS) entry which is preliminary data.</text>
</comment>
<evidence type="ECO:0000259" key="3">
    <source>
        <dbReference type="Pfam" id="PF05030"/>
    </source>
</evidence>
<comment type="similarity">
    <text evidence="1">Belongs to the SS18 family.</text>
</comment>
<organism evidence="4 6">
    <name type="scientific">Rotaria sordida</name>
    <dbReference type="NCBI Taxonomy" id="392033"/>
    <lineage>
        <taxon>Eukaryota</taxon>
        <taxon>Metazoa</taxon>
        <taxon>Spiralia</taxon>
        <taxon>Gnathifera</taxon>
        <taxon>Rotifera</taxon>
        <taxon>Eurotatoria</taxon>
        <taxon>Bdelloidea</taxon>
        <taxon>Philodinida</taxon>
        <taxon>Philodinidae</taxon>
        <taxon>Rotaria</taxon>
    </lineage>
</organism>
<feature type="compositionally biased region" description="Polar residues" evidence="2">
    <location>
        <begin position="293"/>
        <end position="312"/>
    </location>
</feature>
<dbReference type="Proteomes" id="UP000663870">
    <property type="component" value="Unassembled WGS sequence"/>
</dbReference>
<dbReference type="Pfam" id="PF05030">
    <property type="entry name" value="SSXT"/>
    <property type="match status" value="1"/>
</dbReference>
<dbReference type="EMBL" id="CAJNOH010000244">
    <property type="protein sequence ID" value="CAF0964575.1"/>
    <property type="molecule type" value="Genomic_DNA"/>
</dbReference>
<dbReference type="InterPro" id="IPR007726">
    <property type="entry name" value="SS18_N"/>
</dbReference>
<feature type="compositionally biased region" description="Low complexity" evidence="2">
    <location>
        <begin position="199"/>
        <end position="222"/>
    </location>
</feature>
<protein>
    <recommendedName>
        <fullName evidence="3">SS18 N-terminal domain-containing protein</fullName>
    </recommendedName>
</protein>
<evidence type="ECO:0000256" key="2">
    <source>
        <dbReference type="SAM" id="MobiDB-lite"/>
    </source>
</evidence>
<feature type="region of interest" description="Disordered" evidence="2">
    <location>
        <begin position="293"/>
        <end position="347"/>
    </location>
</feature>
<feature type="compositionally biased region" description="Low complexity" evidence="2">
    <location>
        <begin position="131"/>
        <end position="186"/>
    </location>
</feature>
<feature type="compositionally biased region" description="Low complexity" evidence="2">
    <location>
        <begin position="240"/>
        <end position="264"/>
    </location>
</feature>
<keyword evidence="7" id="KW-1185">Reference proteome</keyword>
<feature type="region of interest" description="Disordered" evidence="2">
    <location>
        <begin position="1"/>
        <end position="20"/>
    </location>
</feature>
<dbReference type="EMBL" id="CAJNOL010000560">
    <property type="protein sequence ID" value="CAF1116245.1"/>
    <property type="molecule type" value="Genomic_DNA"/>
</dbReference>
<feature type="domain" description="SS18 N-terminal" evidence="3">
    <location>
        <begin position="15"/>
        <end position="64"/>
    </location>
</feature>
<feature type="region of interest" description="Disordered" evidence="2">
    <location>
        <begin position="359"/>
        <end position="407"/>
    </location>
</feature>
<name>A0A814E0Z1_9BILA</name>
<gene>
    <name evidence="5" type="ORF">JXQ802_LOCUS19962</name>
    <name evidence="4" type="ORF">PYM288_LOCUS12789</name>
</gene>
<dbReference type="Proteomes" id="UP000663854">
    <property type="component" value="Unassembled WGS sequence"/>
</dbReference>